<gene>
    <name evidence="1" type="ordered locus">Thivi_2204</name>
</gene>
<sequence length="392" mass="40975">MSPRKSRPRRRQSGAMTLLVGLLLLVGAGILTFSATRTGVIEQRIANNEFRAREAQQAAQAGLEYALAWLAENLWTTGDAEPTPPPVVAASGYVYQTRLTFAKQLHGVCARAQATATAEPEILANAWECFNQTGLFDSTSATAMPPPLVLAGCLAEPTEPAELFVLNAGAVMTGRAANASCLPQGSLDISAWNDGNDNRLLDLLEEGASAPFDRTAFGGCPGALCAWNRLFDMSLEDAKAAATASGHVYTNHIPCGAAAPPGLYLIETTGPIEAVDLAGTCSGAGGGDHSIGTPQHPILLIVPEASGCPSFNDGIDIHGIVYYESASACATHGWGGARVHGAVIWEGDAGAPAANARFVETDYGTGSHLNDAFQTIRGATRIPGTWRDWDSD</sequence>
<evidence type="ECO:0000313" key="1">
    <source>
        <dbReference type="EMBL" id="AFL74154.1"/>
    </source>
</evidence>
<evidence type="ECO:0000313" key="2">
    <source>
        <dbReference type="Proteomes" id="UP000006062"/>
    </source>
</evidence>
<protein>
    <recommendedName>
        <fullName evidence="3">Tfp pilus assembly protein PilX</fullName>
    </recommendedName>
</protein>
<organism evidence="1 2">
    <name type="scientific">Thiocystis violascens (strain ATCC 17096 / DSM 198 / 6111)</name>
    <name type="common">Chromatium violascens</name>
    <dbReference type="NCBI Taxonomy" id="765911"/>
    <lineage>
        <taxon>Bacteria</taxon>
        <taxon>Pseudomonadati</taxon>
        <taxon>Pseudomonadota</taxon>
        <taxon>Gammaproteobacteria</taxon>
        <taxon>Chromatiales</taxon>
        <taxon>Chromatiaceae</taxon>
        <taxon>Thiocystis</taxon>
    </lineage>
</organism>
<dbReference type="eggNOG" id="ENOG5032V13">
    <property type="taxonomic scope" value="Bacteria"/>
</dbReference>
<dbReference type="STRING" id="765911.Thivi_2204"/>
<reference evidence="1 2" key="1">
    <citation type="submission" date="2012-06" db="EMBL/GenBank/DDBJ databases">
        <title>Complete sequence of Thiocystis violascens DSM 198.</title>
        <authorList>
            <consortium name="US DOE Joint Genome Institute"/>
            <person name="Lucas S."/>
            <person name="Han J."/>
            <person name="Lapidus A."/>
            <person name="Cheng J.-F."/>
            <person name="Goodwin L."/>
            <person name="Pitluck S."/>
            <person name="Peters L."/>
            <person name="Ovchinnikova G."/>
            <person name="Teshima H."/>
            <person name="Detter J.C."/>
            <person name="Han C."/>
            <person name="Tapia R."/>
            <person name="Land M."/>
            <person name="Hauser L."/>
            <person name="Kyrpides N."/>
            <person name="Ivanova N."/>
            <person name="Pagani I."/>
            <person name="Vogl K."/>
            <person name="Liu Z."/>
            <person name="Frigaard N.-U."/>
            <person name="Bryant D."/>
            <person name="Woyke T."/>
        </authorList>
    </citation>
    <scope>NUCLEOTIDE SEQUENCE [LARGE SCALE GENOMIC DNA]</scope>
    <source>
        <strain evidence="2">ATCC 17096 / DSM 198 / 6111</strain>
    </source>
</reference>
<proteinExistence type="predicted"/>
<accession>I3YAY6</accession>
<dbReference type="EMBL" id="CP003154">
    <property type="protein sequence ID" value="AFL74154.1"/>
    <property type="molecule type" value="Genomic_DNA"/>
</dbReference>
<dbReference type="OrthoDB" id="5563448at2"/>
<dbReference type="HOGENOM" id="CLU_703860_0_0_6"/>
<dbReference type="RefSeq" id="WP_014778602.1">
    <property type="nucleotide sequence ID" value="NC_018012.1"/>
</dbReference>
<dbReference type="Proteomes" id="UP000006062">
    <property type="component" value="Chromosome"/>
</dbReference>
<evidence type="ECO:0008006" key="3">
    <source>
        <dbReference type="Google" id="ProtNLM"/>
    </source>
</evidence>
<dbReference type="AlphaFoldDB" id="I3YAY6"/>
<keyword evidence="2" id="KW-1185">Reference proteome</keyword>
<name>I3YAY6_THIV6</name>
<dbReference type="KEGG" id="tvi:Thivi_2204"/>